<feature type="domain" description="WYL" evidence="1">
    <location>
        <begin position="146"/>
        <end position="195"/>
    </location>
</feature>
<dbReference type="Proteomes" id="UP000282800">
    <property type="component" value="Unassembled WGS sequence"/>
</dbReference>
<dbReference type="OrthoDB" id="6997152at2"/>
<dbReference type="AlphaFoldDB" id="A0A482UE96"/>
<feature type="domain" description="WCX" evidence="2">
    <location>
        <begin position="247"/>
        <end position="324"/>
    </location>
</feature>
<comment type="caution">
    <text evidence="3">The sequence shown here is derived from an EMBL/GenBank/DDBJ whole genome shotgun (WGS) entry which is preliminary data.</text>
</comment>
<evidence type="ECO:0000259" key="1">
    <source>
        <dbReference type="Pfam" id="PF13280"/>
    </source>
</evidence>
<dbReference type="InterPro" id="IPR057727">
    <property type="entry name" value="WCX_dom"/>
</dbReference>
<gene>
    <name evidence="3" type="ORF">EJA06_022085</name>
</gene>
<name>A0A482UE96_9PSED</name>
<evidence type="ECO:0000313" key="4">
    <source>
        <dbReference type="Proteomes" id="UP000282800"/>
    </source>
</evidence>
<dbReference type="Pfam" id="PF13280">
    <property type="entry name" value="WYL"/>
    <property type="match status" value="1"/>
</dbReference>
<proteinExistence type="predicted"/>
<dbReference type="RefSeq" id="WP_126190715.1">
    <property type="nucleotide sequence ID" value="NZ_RWYU02000012.1"/>
</dbReference>
<dbReference type="InterPro" id="IPR051534">
    <property type="entry name" value="CBASS_pafABC_assoc_protein"/>
</dbReference>
<sequence length="330" mass="37210">MEQLLRHELILGLLPSKDSALDSNAIHQRVANQGVQVDKRTIQRDLSELEQKFPHVHSRPKGKAKLWWAEKSLSRLSMLPTDAMNLVMIMEHAARFGMAAQVENLAPLRDYATSLLKGNRPSQNCVGKVVSNTRFVVLESGRVKPEVLKVVQQALLDEASIEALYLKRGASEPRTLHIKPLGLSYQDSNIYLVCVFKGLPEGNLASLPLHRLLFAKATWENLKGPDDFNMNSFETRRSLISQKSERPVHLKLRISNTLYERLEENALTADQQLIPAAHGWWVMTGSLPLSQGLELWLLSQGEHLEVLEPLELRQQIASSARRMAALYQHG</sequence>
<evidence type="ECO:0000259" key="2">
    <source>
        <dbReference type="Pfam" id="PF25583"/>
    </source>
</evidence>
<accession>A0A482UE96</accession>
<dbReference type="PROSITE" id="PS52050">
    <property type="entry name" value="WYL"/>
    <property type="match status" value="1"/>
</dbReference>
<organism evidence="3 4">
    <name type="scientific">Pseudomonas songnenensis</name>
    <dbReference type="NCBI Taxonomy" id="1176259"/>
    <lineage>
        <taxon>Bacteria</taxon>
        <taxon>Pseudomonadati</taxon>
        <taxon>Pseudomonadota</taxon>
        <taxon>Gammaproteobacteria</taxon>
        <taxon>Pseudomonadales</taxon>
        <taxon>Pseudomonadaceae</taxon>
        <taxon>Pseudomonas</taxon>
    </lineage>
</organism>
<protein>
    <submittedName>
        <fullName evidence="3">WYL domain-containing protein</fullName>
    </submittedName>
</protein>
<reference evidence="3 4" key="1">
    <citation type="submission" date="2019-01" db="EMBL/GenBank/DDBJ databases">
        <title>High-quality draft genome of. Pseudomonas songnenensis str. L103, a full-fledged denitrifier isolated from 100 meters deep aquifer in a heavily nitrogen fertilized agricultural area.</title>
        <authorList>
            <person name="Liu M."/>
            <person name="Liu B."/>
        </authorList>
    </citation>
    <scope>NUCLEOTIDE SEQUENCE [LARGE SCALE GENOMIC DNA]</scope>
    <source>
        <strain evidence="3 4">L103</strain>
    </source>
</reference>
<dbReference type="Pfam" id="PF25583">
    <property type="entry name" value="WCX"/>
    <property type="match status" value="1"/>
</dbReference>
<dbReference type="PANTHER" id="PTHR34580">
    <property type="match status" value="1"/>
</dbReference>
<dbReference type="EMBL" id="RWYU02000012">
    <property type="protein sequence ID" value="RYJ59201.1"/>
    <property type="molecule type" value="Genomic_DNA"/>
</dbReference>
<evidence type="ECO:0000313" key="3">
    <source>
        <dbReference type="EMBL" id="RYJ59201.1"/>
    </source>
</evidence>
<dbReference type="PANTHER" id="PTHR34580:SF1">
    <property type="entry name" value="PROTEIN PAFC"/>
    <property type="match status" value="1"/>
</dbReference>
<dbReference type="InterPro" id="IPR026881">
    <property type="entry name" value="WYL_dom"/>
</dbReference>